<keyword evidence="2" id="KW-0560">Oxidoreductase</keyword>
<dbReference type="NCBIfam" id="TIGR03467">
    <property type="entry name" value="HpnE"/>
    <property type="match status" value="1"/>
</dbReference>
<dbReference type="Gene3D" id="3.90.660.10">
    <property type="match status" value="1"/>
</dbReference>
<evidence type="ECO:0000313" key="3">
    <source>
        <dbReference type="Proteomes" id="UP001160625"/>
    </source>
</evidence>
<dbReference type="InterPro" id="IPR017830">
    <property type="entry name" value="SQase_HpnE"/>
</dbReference>
<evidence type="ECO:0000313" key="2">
    <source>
        <dbReference type="EMBL" id="MDH7639789.1"/>
    </source>
</evidence>
<keyword evidence="3" id="KW-1185">Reference proteome</keyword>
<name>A0ABT6N3A9_9SPHN</name>
<dbReference type="EC" id="1.17.8.1" evidence="2"/>
<dbReference type="InterPro" id="IPR002937">
    <property type="entry name" value="Amino_oxidase"/>
</dbReference>
<gene>
    <name evidence="2" type="primary">hpnE</name>
    <name evidence="2" type="ORF">QGN17_13725</name>
</gene>
<dbReference type="Pfam" id="PF01593">
    <property type="entry name" value="Amino_oxidase"/>
    <property type="match status" value="1"/>
</dbReference>
<sequence>MKPEPKTAHVIGAGLAGLSAAVALTQAGWRVTLSEAARQAGGRCRSYRDPQLGVTIDNGNHLVLSGNHAVRAYLATIGASERLAGPDEARFPFMDVASGERWVLHPNGGLLPWWLFAKHRRVPGTKPLDYLALARLMGASPDQTIGQVLRPKGALWERLLDNFLVSALNTPAKDGSAELAGAIVRETLAKGGAACRPLIAEPTLAAAFVDPALAWLEARGASIRLGRRLRALEVDGRVTALDFADGRETVADHEPVVLAVPAWVAADLIPGLVVPDAHHAIVNAHFLSAPPAGAAPITGVIGGTAEWVFAFPDRLSTTTSAADALAEEDREAVARRLWADVAQVHHLPPDLPRWQIVTEKRATFSATPEQEKRRPGCRSSHDNLFLAGDWTRTGLPATIEGAIRSGRTAAAAVVNGKV</sequence>
<dbReference type="Proteomes" id="UP001160625">
    <property type="component" value="Unassembled WGS sequence"/>
</dbReference>
<dbReference type="PANTHER" id="PTHR42923">
    <property type="entry name" value="PROTOPORPHYRINOGEN OXIDASE"/>
    <property type="match status" value="1"/>
</dbReference>
<dbReference type="InterPro" id="IPR050464">
    <property type="entry name" value="Zeta_carotene_desat/Oxidored"/>
</dbReference>
<dbReference type="PANTHER" id="PTHR42923:SF47">
    <property type="entry name" value="BLR3003 PROTEIN"/>
    <property type="match status" value="1"/>
</dbReference>
<organism evidence="2 3">
    <name type="scientific">Sphingomonas oryzagri</name>
    <dbReference type="NCBI Taxonomy" id="3042314"/>
    <lineage>
        <taxon>Bacteria</taxon>
        <taxon>Pseudomonadati</taxon>
        <taxon>Pseudomonadota</taxon>
        <taxon>Alphaproteobacteria</taxon>
        <taxon>Sphingomonadales</taxon>
        <taxon>Sphingomonadaceae</taxon>
        <taxon>Sphingomonas</taxon>
    </lineage>
</organism>
<protein>
    <submittedName>
        <fullName evidence="2">Hydroxysqualene dehydroxylase HpnE</fullName>
        <ecNumber evidence="2">1.17.8.1</ecNumber>
    </submittedName>
</protein>
<dbReference type="RefSeq" id="WP_281045033.1">
    <property type="nucleotide sequence ID" value="NZ_JARYGZ010000001.1"/>
</dbReference>
<accession>A0ABT6N3A9</accession>
<dbReference type="SUPFAM" id="SSF51905">
    <property type="entry name" value="FAD/NAD(P)-binding domain"/>
    <property type="match status" value="1"/>
</dbReference>
<evidence type="ECO:0000259" key="1">
    <source>
        <dbReference type="Pfam" id="PF01593"/>
    </source>
</evidence>
<proteinExistence type="predicted"/>
<dbReference type="GO" id="GO:0016491">
    <property type="term" value="F:oxidoreductase activity"/>
    <property type="evidence" value="ECO:0007669"/>
    <property type="project" value="UniProtKB-KW"/>
</dbReference>
<reference evidence="2" key="1">
    <citation type="submission" date="2023-04" db="EMBL/GenBank/DDBJ databases">
        <title>Sphingomonas sp. MAHUQ-71 isolated from rice field.</title>
        <authorList>
            <person name="Huq M.A."/>
        </authorList>
    </citation>
    <scope>NUCLEOTIDE SEQUENCE</scope>
    <source>
        <strain evidence="2">MAHUQ-71</strain>
    </source>
</reference>
<comment type="caution">
    <text evidence="2">The sequence shown here is derived from an EMBL/GenBank/DDBJ whole genome shotgun (WGS) entry which is preliminary data.</text>
</comment>
<dbReference type="EMBL" id="JARYGZ010000001">
    <property type="protein sequence ID" value="MDH7639789.1"/>
    <property type="molecule type" value="Genomic_DNA"/>
</dbReference>
<dbReference type="Gene3D" id="3.50.50.60">
    <property type="entry name" value="FAD/NAD(P)-binding domain"/>
    <property type="match status" value="2"/>
</dbReference>
<dbReference type="InterPro" id="IPR036188">
    <property type="entry name" value="FAD/NAD-bd_sf"/>
</dbReference>
<feature type="domain" description="Amine oxidase" evidence="1">
    <location>
        <begin position="15"/>
        <end position="413"/>
    </location>
</feature>